<organism evidence="1 2">
    <name type="scientific">Actinoallomurus vinaceus</name>
    <dbReference type="NCBI Taxonomy" id="1080074"/>
    <lineage>
        <taxon>Bacteria</taxon>
        <taxon>Bacillati</taxon>
        <taxon>Actinomycetota</taxon>
        <taxon>Actinomycetes</taxon>
        <taxon>Streptosporangiales</taxon>
        <taxon>Thermomonosporaceae</taxon>
        <taxon>Actinoallomurus</taxon>
    </lineage>
</organism>
<evidence type="ECO:0000313" key="1">
    <source>
        <dbReference type="EMBL" id="GAA4640730.1"/>
    </source>
</evidence>
<dbReference type="Proteomes" id="UP001501442">
    <property type="component" value="Unassembled WGS sequence"/>
</dbReference>
<accession>A0ABP8UX47</accession>
<gene>
    <name evidence="1" type="ORF">GCM10023196_107380</name>
</gene>
<keyword evidence="2" id="KW-1185">Reference proteome</keyword>
<name>A0ABP8UX47_9ACTN</name>
<evidence type="ECO:0000313" key="2">
    <source>
        <dbReference type="Proteomes" id="UP001501442"/>
    </source>
</evidence>
<dbReference type="RefSeq" id="WP_345444602.1">
    <property type="nucleotide sequence ID" value="NZ_BAABHK010000036.1"/>
</dbReference>
<reference evidence="2" key="1">
    <citation type="journal article" date="2019" name="Int. J. Syst. Evol. Microbiol.">
        <title>The Global Catalogue of Microorganisms (GCM) 10K type strain sequencing project: providing services to taxonomists for standard genome sequencing and annotation.</title>
        <authorList>
            <consortium name="The Broad Institute Genomics Platform"/>
            <consortium name="The Broad Institute Genome Sequencing Center for Infectious Disease"/>
            <person name="Wu L."/>
            <person name="Ma J."/>
        </authorList>
    </citation>
    <scope>NUCLEOTIDE SEQUENCE [LARGE SCALE GENOMIC DNA]</scope>
    <source>
        <strain evidence="2">JCM 17939</strain>
    </source>
</reference>
<protein>
    <submittedName>
        <fullName evidence="1">Uncharacterized protein</fullName>
    </submittedName>
</protein>
<sequence>MNLDDGRPALVPPVEHWACCHCTGGLTSDGQTCEHCEGLGFC</sequence>
<proteinExistence type="predicted"/>
<dbReference type="EMBL" id="BAABHK010000036">
    <property type="protein sequence ID" value="GAA4640730.1"/>
    <property type="molecule type" value="Genomic_DNA"/>
</dbReference>
<comment type="caution">
    <text evidence="1">The sequence shown here is derived from an EMBL/GenBank/DDBJ whole genome shotgun (WGS) entry which is preliminary data.</text>
</comment>